<feature type="non-terminal residue" evidence="2">
    <location>
        <position position="212"/>
    </location>
</feature>
<accession>A0A392M9E2</accession>
<organism evidence="2 3">
    <name type="scientific">Trifolium medium</name>
    <dbReference type="NCBI Taxonomy" id="97028"/>
    <lineage>
        <taxon>Eukaryota</taxon>
        <taxon>Viridiplantae</taxon>
        <taxon>Streptophyta</taxon>
        <taxon>Embryophyta</taxon>
        <taxon>Tracheophyta</taxon>
        <taxon>Spermatophyta</taxon>
        <taxon>Magnoliopsida</taxon>
        <taxon>eudicotyledons</taxon>
        <taxon>Gunneridae</taxon>
        <taxon>Pentapetalae</taxon>
        <taxon>rosids</taxon>
        <taxon>fabids</taxon>
        <taxon>Fabales</taxon>
        <taxon>Fabaceae</taxon>
        <taxon>Papilionoideae</taxon>
        <taxon>50 kb inversion clade</taxon>
        <taxon>NPAAA clade</taxon>
        <taxon>Hologalegina</taxon>
        <taxon>IRL clade</taxon>
        <taxon>Trifolieae</taxon>
        <taxon>Trifolium</taxon>
    </lineage>
</organism>
<proteinExistence type="predicted"/>
<dbReference type="InterPro" id="IPR041588">
    <property type="entry name" value="Integrase_H2C2"/>
</dbReference>
<gene>
    <name evidence="2" type="ORF">A2U01_0004941</name>
</gene>
<evidence type="ECO:0000313" key="3">
    <source>
        <dbReference type="Proteomes" id="UP000265520"/>
    </source>
</evidence>
<name>A0A392M9E2_9FABA</name>
<dbReference type="Gene3D" id="1.10.340.70">
    <property type="match status" value="1"/>
</dbReference>
<sequence length="212" mass="24080">MCNPSDYAVGAVLGQHQTKLFHVIYYASKVTTKEKKINAEFPDEQLLAISEIPGFGDMANFKAGGVIPKDYSWQQKKKFFRDSNHYFWDEPYLFKVGQDGLIRRCVADDEILSIMWHCHNSPCGGNHSGARTAAKVLQSGFFWPTLFQDCVEFVKACDSCQRTGSISKRDEMPLQGMIEVEPFDYWGIDFMGPFPSSHSNLHILVCVDYVTK</sequence>
<dbReference type="Gene3D" id="3.30.420.10">
    <property type="entry name" value="Ribonuclease H-like superfamily/Ribonuclease H"/>
    <property type="match status" value="1"/>
</dbReference>
<dbReference type="InterPro" id="IPR036397">
    <property type="entry name" value="RNaseH_sf"/>
</dbReference>
<comment type="caution">
    <text evidence="2">The sequence shown here is derived from an EMBL/GenBank/DDBJ whole genome shotgun (WGS) entry which is preliminary data.</text>
</comment>
<reference evidence="2 3" key="1">
    <citation type="journal article" date="2018" name="Front. Plant Sci.">
        <title>Red Clover (Trifolium pratense) and Zigzag Clover (T. medium) - A Picture of Genomic Similarities and Differences.</title>
        <authorList>
            <person name="Dluhosova J."/>
            <person name="Istvanek J."/>
            <person name="Nedelnik J."/>
            <person name="Repkova J."/>
        </authorList>
    </citation>
    <scope>NUCLEOTIDE SEQUENCE [LARGE SCALE GENOMIC DNA]</scope>
    <source>
        <strain evidence="3">cv. 10/8</strain>
        <tissue evidence="2">Leaf</tissue>
    </source>
</reference>
<dbReference type="Proteomes" id="UP000265520">
    <property type="component" value="Unassembled WGS sequence"/>
</dbReference>
<keyword evidence="3" id="KW-1185">Reference proteome</keyword>
<dbReference type="GO" id="GO:0003676">
    <property type="term" value="F:nucleic acid binding"/>
    <property type="evidence" value="ECO:0007669"/>
    <property type="project" value="InterPro"/>
</dbReference>
<protein>
    <submittedName>
        <fullName evidence="2">Protein NYNRIN-like</fullName>
    </submittedName>
</protein>
<feature type="domain" description="Integrase zinc-binding" evidence="1">
    <location>
        <begin position="109"/>
        <end position="163"/>
    </location>
</feature>
<dbReference type="InterPro" id="IPR052160">
    <property type="entry name" value="Gypsy_RT_Integrase-like"/>
</dbReference>
<evidence type="ECO:0000259" key="1">
    <source>
        <dbReference type="Pfam" id="PF17921"/>
    </source>
</evidence>
<dbReference type="Pfam" id="PF17921">
    <property type="entry name" value="Integrase_H2C2"/>
    <property type="match status" value="1"/>
</dbReference>
<dbReference type="AlphaFoldDB" id="A0A392M9E2"/>
<evidence type="ECO:0000313" key="2">
    <source>
        <dbReference type="EMBL" id="MCH84110.1"/>
    </source>
</evidence>
<dbReference type="PANTHER" id="PTHR47266">
    <property type="entry name" value="ENDONUCLEASE-RELATED"/>
    <property type="match status" value="1"/>
</dbReference>
<dbReference type="EMBL" id="LXQA010006278">
    <property type="protein sequence ID" value="MCH84110.1"/>
    <property type="molecule type" value="Genomic_DNA"/>
</dbReference>